<sequence>MRTAIVGGGIAGLAAALALARTGQRAIVYERAEAVREVGAGIQLSPNAVWILRGLGLERAVAERASEPQAIVIRAGRSGRQLARIPLGAAARERYGAPYLVIHRADLHAVLWEAAAGIADLRTGAAVGGIASDGASATFEAAGHGEEADLLVAADGVHSAVRTAYFGHSGARPTGAFAWRATLGRRNVPPSLDAGSTGLWLTPGFHLVHYPVRGGEDLNVVAIGGTPAERPAAAGLAPVLADLLAAVPDWVLWPLLGVDETRPWVRGAVALVGDAAHAMLPTAAQGGAQAIEDAWALAAALRAGSLARLPARLSAFEAARRPRVERICRTARQNLAIYRLSGPAGAARDLAIAALPGRAHLARLDWLYGYRPDFA</sequence>
<keyword evidence="8" id="KW-1185">Reference proteome</keyword>
<dbReference type="InterPro" id="IPR002938">
    <property type="entry name" value="FAD-bd"/>
</dbReference>
<dbReference type="SUPFAM" id="SSF54373">
    <property type="entry name" value="FAD-linked reductases, C-terminal domain"/>
    <property type="match status" value="1"/>
</dbReference>
<dbReference type="GO" id="GO:0004497">
    <property type="term" value="F:monooxygenase activity"/>
    <property type="evidence" value="ECO:0007669"/>
    <property type="project" value="UniProtKB-KW"/>
</dbReference>
<keyword evidence="2" id="KW-0285">Flavoprotein</keyword>
<comment type="cofactor">
    <cofactor evidence="1">
        <name>FAD</name>
        <dbReference type="ChEBI" id="CHEBI:57692"/>
    </cofactor>
</comment>
<gene>
    <name evidence="7" type="ORF">E4O86_20110</name>
</gene>
<dbReference type="EMBL" id="SPKJ01000113">
    <property type="protein sequence ID" value="MYZ50014.1"/>
    <property type="molecule type" value="Genomic_DNA"/>
</dbReference>
<protein>
    <submittedName>
        <fullName evidence="7">FAD-binding protein</fullName>
    </submittedName>
</protein>
<dbReference type="PRINTS" id="PR00420">
    <property type="entry name" value="RNGMNOXGNASE"/>
</dbReference>
<keyword evidence="5" id="KW-0503">Monooxygenase</keyword>
<dbReference type="PANTHER" id="PTHR13789:SF318">
    <property type="entry name" value="GERANYLGERANYL DIPHOSPHATE REDUCTASE"/>
    <property type="match status" value="1"/>
</dbReference>
<dbReference type="RefSeq" id="WP_161142348.1">
    <property type="nucleotide sequence ID" value="NZ_SPKJ01000113.1"/>
</dbReference>
<proteinExistence type="predicted"/>
<evidence type="ECO:0000313" key="7">
    <source>
        <dbReference type="EMBL" id="MYZ50014.1"/>
    </source>
</evidence>
<dbReference type="PANTHER" id="PTHR13789">
    <property type="entry name" value="MONOOXYGENASE"/>
    <property type="match status" value="1"/>
</dbReference>
<evidence type="ECO:0000256" key="3">
    <source>
        <dbReference type="ARBA" id="ARBA00022827"/>
    </source>
</evidence>
<dbReference type="Pfam" id="PF01494">
    <property type="entry name" value="FAD_binding_3"/>
    <property type="match status" value="2"/>
</dbReference>
<organism evidence="7 8">
    <name type="scientific">Propylenella binzhouense</name>
    <dbReference type="NCBI Taxonomy" id="2555902"/>
    <lineage>
        <taxon>Bacteria</taxon>
        <taxon>Pseudomonadati</taxon>
        <taxon>Pseudomonadota</taxon>
        <taxon>Alphaproteobacteria</taxon>
        <taxon>Hyphomicrobiales</taxon>
        <taxon>Propylenellaceae</taxon>
        <taxon>Propylenella</taxon>
    </lineage>
</organism>
<name>A0A964WVG0_9HYPH</name>
<feature type="domain" description="FAD-binding" evidence="6">
    <location>
        <begin position="3"/>
        <end position="164"/>
    </location>
</feature>
<evidence type="ECO:0000256" key="2">
    <source>
        <dbReference type="ARBA" id="ARBA00022630"/>
    </source>
</evidence>
<evidence type="ECO:0000256" key="4">
    <source>
        <dbReference type="ARBA" id="ARBA00023002"/>
    </source>
</evidence>
<dbReference type="Gene3D" id="3.50.50.60">
    <property type="entry name" value="FAD/NAD(P)-binding domain"/>
    <property type="match status" value="1"/>
</dbReference>
<comment type="caution">
    <text evidence="7">The sequence shown here is derived from an EMBL/GenBank/DDBJ whole genome shotgun (WGS) entry which is preliminary data.</text>
</comment>
<dbReference type="InterPro" id="IPR036188">
    <property type="entry name" value="FAD/NAD-bd_sf"/>
</dbReference>
<evidence type="ECO:0000256" key="1">
    <source>
        <dbReference type="ARBA" id="ARBA00001974"/>
    </source>
</evidence>
<keyword evidence="4" id="KW-0560">Oxidoreductase</keyword>
<evidence type="ECO:0000259" key="6">
    <source>
        <dbReference type="Pfam" id="PF01494"/>
    </source>
</evidence>
<dbReference type="SUPFAM" id="SSF51905">
    <property type="entry name" value="FAD/NAD(P)-binding domain"/>
    <property type="match status" value="1"/>
</dbReference>
<dbReference type="OrthoDB" id="4230779at2"/>
<evidence type="ECO:0000313" key="8">
    <source>
        <dbReference type="Proteomes" id="UP000773614"/>
    </source>
</evidence>
<reference evidence="7" key="1">
    <citation type="submission" date="2019-03" db="EMBL/GenBank/DDBJ databases">
        <title>Afifella sp. nov., isolated from activated sludge.</title>
        <authorList>
            <person name="Li Q."/>
            <person name="Liu Y."/>
        </authorList>
    </citation>
    <scope>NUCLEOTIDE SEQUENCE</scope>
    <source>
        <strain evidence="7">L72</strain>
    </source>
</reference>
<dbReference type="InterPro" id="IPR050493">
    <property type="entry name" value="FAD-dep_Monooxygenase_BioMet"/>
</dbReference>
<dbReference type="AlphaFoldDB" id="A0A964WVG0"/>
<accession>A0A964WVG0</accession>
<dbReference type="GO" id="GO:0071949">
    <property type="term" value="F:FAD binding"/>
    <property type="evidence" value="ECO:0007669"/>
    <property type="project" value="InterPro"/>
</dbReference>
<feature type="domain" description="FAD-binding" evidence="6">
    <location>
        <begin position="261"/>
        <end position="329"/>
    </location>
</feature>
<keyword evidence="3" id="KW-0274">FAD</keyword>
<dbReference type="Proteomes" id="UP000773614">
    <property type="component" value="Unassembled WGS sequence"/>
</dbReference>
<evidence type="ECO:0000256" key="5">
    <source>
        <dbReference type="ARBA" id="ARBA00023033"/>
    </source>
</evidence>